<proteinExistence type="inferred from homology"/>
<dbReference type="EC" id="4.1.3.40" evidence="4"/>
<dbReference type="PANTHER" id="PTHR38683:SF1">
    <property type="entry name" value="CHORISMATE PYRUVATE-LYASE"/>
    <property type="match status" value="1"/>
</dbReference>
<dbReference type="InterPro" id="IPR007440">
    <property type="entry name" value="Chorismate--pyruvate_lyase"/>
</dbReference>
<comment type="function">
    <text evidence="4">Removes the pyruvyl group from chorismate, with concomitant aromatization of the ring, to provide 4-hydroxybenzoate (4HB) for the ubiquinone pathway.</text>
</comment>
<evidence type="ECO:0000256" key="4">
    <source>
        <dbReference type="HAMAP-Rule" id="MF_01632"/>
    </source>
</evidence>
<feature type="binding site" evidence="4">
    <location>
        <position position="182"/>
    </location>
    <ligand>
        <name>substrate</name>
    </ligand>
</feature>
<dbReference type="GO" id="GO:0008813">
    <property type="term" value="F:chorismate lyase activity"/>
    <property type="evidence" value="ECO:0007669"/>
    <property type="project" value="UniProtKB-UniRule"/>
</dbReference>
<dbReference type="Gene3D" id="3.40.1410.10">
    <property type="entry name" value="Chorismate lyase-like"/>
    <property type="match status" value="1"/>
</dbReference>
<evidence type="ECO:0000256" key="2">
    <source>
        <dbReference type="ARBA" id="ARBA00022688"/>
    </source>
</evidence>
<dbReference type="Pfam" id="PF04345">
    <property type="entry name" value="Chor_lyase"/>
    <property type="match status" value="1"/>
</dbReference>
<protein>
    <recommendedName>
        <fullName evidence="4">Probable chorismate pyruvate-lyase</fullName>
        <shortName evidence="4">CL</shortName>
        <shortName evidence="4">CPL</shortName>
        <ecNumber evidence="4">4.1.3.40</ecNumber>
    </recommendedName>
</protein>
<dbReference type="GO" id="GO:0006744">
    <property type="term" value="P:ubiquinone biosynthetic process"/>
    <property type="evidence" value="ECO:0007669"/>
    <property type="project" value="UniProtKB-UniRule"/>
</dbReference>
<dbReference type="GO" id="GO:0005829">
    <property type="term" value="C:cytosol"/>
    <property type="evidence" value="ECO:0007669"/>
    <property type="project" value="TreeGrafter"/>
</dbReference>
<dbReference type="UniPathway" id="UPA00232"/>
<comment type="catalytic activity">
    <reaction evidence="4">
        <text>chorismate = 4-hydroxybenzoate + pyruvate</text>
        <dbReference type="Rhea" id="RHEA:16505"/>
        <dbReference type="ChEBI" id="CHEBI:15361"/>
        <dbReference type="ChEBI" id="CHEBI:17879"/>
        <dbReference type="ChEBI" id="CHEBI:29748"/>
        <dbReference type="EC" id="4.1.3.40"/>
    </reaction>
</comment>
<reference evidence="6" key="1">
    <citation type="journal article" date="2018" name="Front. Microbiol.">
        <title>Genome-Based Analysis Reveals the Taxonomy and Diversity of the Family Idiomarinaceae.</title>
        <authorList>
            <person name="Liu Y."/>
            <person name="Lai Q."/>
            <person name="Shao Z."/>
        </authorList>
    </citation>
    <scope>NUCLEOTIDE SEQUENCE [LARGE SCALE GENOMIC DNA]</scope>
    <source>
        <strain evidence="6">KYW314</strain>
    </source>
</reference>
<feature type="binding site" evidence="4">
    <location>
        <position position="124"/>
    </location>
    <ligand>
        <name>substrate</name>
    </ligand>
</feature>
<keyword evidence="2 4" id="KW-0831">Ubiquinone biosynthesis</keyword>
<comment type="pathway">
    <text evidence="4">Cofactor biosynthesis; ubiquinone biosynthesis.</text>
</comment>
<comment type="caution">
    <text evidence="5">The sequence shown here is derived from an EMBL/GenBank/DDBJ whole genome shotgun (WGS) entry which is preliminary data.</text>
</comment>
<keyword evidence="1 4" id="KW-0963">Cytoplasm</keyword>
<accession>A0A7Z6ZV84</accession>
<evidence type="ECO:0000313" key="6">
    <source>
        <dbReference type="Proteomes" id="UP000287766"/>
    </source>
</evidence>
<comment type="caution">
    <text evidence="4">Lacks conserved residue(s) required for the propagation of feature annotation.</text>
</comment>
<dbReference type="SUPFAM" id="SSF64288">
    <property type="entry name" value="Chorismate lyase-like"/>
    <property type="match status" value="1"/>
</dbReference>
<organism evidence="5 6">
    <name type="scientific">Pseudidiomarina aestuarii</name>
    <dbReference type="NCBI Taxonomy" id="624146"/>
    <lineage>
        <taxon>Bacteria</taxon>
        <taxon>Pseudomonadati</taxon>
        <taxon>Pseudomonadota</taxon>
        <taxon>Gammaproteobacteria</taxon>
        <taxon>Alteromonadales</taxon>
        <taxon>Idiomarinaceae</taxon>
        <taxon>Pseudidiomarina</taxon>
    </lineage>
</organism>
<keyword evidence="3 4" id="KW-0456">Lyase</keyword>
<gene>
    <name evidence="4" type="primary">ubiC</name>
    <name evidence="5" type="ORF">CWE22_07045</name>
</gene>
<keyword evidence="6" id="KW-1185">Reference proteome</keyword>
<dbReference type="HAMAP" id="MF_01632">
    <property type="entry name" value="UbiC"/>
    <property type="match status" value="1"/>
</dbReference>
<dbReference type="AlphaFoldDB" id="A0A7Z6ZV84"/>
<dbReference type="Proteomes" id="UP000287766">
    <property type="component" value="Unassembled WGS sequence"/>
</dbReference>
<name>A0A7Z6ZV84_9GAMM</name>
<sequence>MSTTPFPTITFPVVSTGGEAEWLAPSEVRVPLSQQHANWLLDPGSLTAKLKELSVDFRVQVLGQRETTLLADEKPWLGDVKRAAVREVILWCDGQPWVFARSVFPPSALAAQQLSLGTLGDSPLGEHLFRQPDLARSAIELCRLTPTSRVGQLHQQLGYPAHELWGRRSCFYAANQTVLVAEVFLGAAKLYSESPSQG</sequence>
<dbReference type="RefSeq" id="WP_169930626.1">
    <property type="nucleotide sequence ID" value="NZ_PIPR01000001.1"/>
</dbReference>
<dbReference type="PANTHER" id="PTHR38683">
    <property type="entry name" value="CHORISMATE PYRUVATE-LYASE"/>
    <property type="match status" value="1"/>
</dbReference>
<keyword evidence="4" id="KW-0670">Pyruvate</keyword>
<comment type="subcellular location">
    <subcellularLocation>
        <location evidence="4">Cytoplasm</location>
    </subcellularLocation>
</comment>
<evidence type="ECO:0000256" key="3">
    <source>
        <dbReference type="ARBA" id="ARBA00023239"/>
    </source>
</evidence>
<evidence type="ECO:0000313" key="5">
    <source>
        <dbReference type="EMBL" id="RUO41897.1"/>
    </source>
</evidence>
<evidence type="ECO:0000256" key="1">
    <source>
        <dbReference type="ARBA" id="ARBA00022490"/>
    </source>
</evidence>
<dbReference type="GO" id="GO:0042866">
    <property type="term" value="P:pyruvate biosynthetic process"/>
    <property type="evidence" value="ECO:0007669"/>
    <property type="project" value="UniProtKB-UniRule"/>
</dbReference>
<dbReference type="EMBL" id="PIPR01000001">
    <property type="protein sequence ID" value="RUO41897.1"/>
    <property type="molecule type" value="Genomic_DNA"/>
</dbReference>
<dbReference type="InterPro" id="IPR028978">
    <property type="entry name" value="Chorismate_lyase_/UTRA_dom_sf"/>
</dbReference>
<feature type="binding site" evidence="4">
    <location>
        <position position="86"/>
    </location>
    <ligand>
        <name>substrate</name>
    </ligand>
</feature>
<comment type="similarity">
    <text evidence="4">Belongs to the UbiC family.</text>
</comment>